<reference evidence="4 5" key="1">
    <citation type="journal article" date="2016" name="Mol. Biol. Evol.">
        <title>Comparative Genomics of Early-Diverging Mushroom-Forming Fungi Provides Insights into the Origins of Lignocellulose Decay Capabilities.</title>
        <authorList>
            <person name="Nagy L.G."/>
            <person name="Riley R."/>
            <person name="Tritt A."/>
            <person name="Adam C."/>
            <person name="Daum C."/>
            <person name="Floudas D."/>
            <person name="Sun H."/>
            <person name="Yadav J.S."/>
            <person name="Pangilinan J."/>
            <person name="Larsson K.H."/>
            <person name="Matsuura K."/>
            <person name="Barry K."/>
            <person name="Labutti K."/>
            <person name="Kuo R."/>
            <person name="Ohm R.A."/>
            <person name="Bhattacharya S.S."/>
            <person name="Shirouzu T."/>
            <person name="Yoshinaga Y."/>
            <person name="Martin F.M."/>
            <person name="Grigoriev I.V."/>
            <person name="Hibbett D.S."/>
        </authorList>
    </citation>
    <scope>NUCLEOTIDE SEQUENCE [LARGE SCALE GENOMIC DNA]</scope>
    <source>
        <strain evidence="4 5">HHB10207 ss-3</strain>
    </source>
</reference>
<feature type="non-terminal residue" evidence="4">
    <location>
        <position position="1"/>
    </location>
</feature>
<dbReference type="PROSITE" id="PS51462">
    <property type="entry name" value="NUDIX"/>
    <property type="match status" value="1"/>
</dbReference>
<dbReference type="OrthoDB" id="276276at2759"/>
<dbReference type="Gene3D" id="3.90.79.10">
    <property type="entry name" value="Nucleoside Triphosphate Pyrophosphohydrolase"/>
    <property type="match status" value="1"/>
</dbReference>
<evidence type="ECO:0000313" key="5">
    <source>
        <dbReference type="Proteomes" id="UP000076798"/>
    </source>
</evidence>
<feature type="compositionally biased region" description="Basic and acidic residues" evidence="2">
    <location>
        <begin position="149"/>
        <end position="159"/>
    </location>
</feature>
<proteinExistence type="predicted"/>
<feature type="domain" description="Nudix hydrolase" evidence="3">
    <location>
        <begin position="1"/>
        <end position="169"/>
    </location>
</feature>
<feature type="non-terminal residue" evidence="4">
    <location>
        <position position="169"/>
    </location>
</feature>
<dbReference type="SUPFAM" id="SSF55811">
    <property type="entry name" value="Nudix"/>
    <property type="match status" value="1"/>
</dbReference>
<dbReference type="CDD" id="cd02883">
    <property type="entry name" value="NUDIX_Hydrolase"/>
    <property type="match status" value="1"/>
</dbReference>
<dbReference type="InterPro" id="IPR015797">
    <property type="entry name" value="NUDIX_hydrolase-like_dom_sf"/>
</dbReference>
<dbReference type="InterPro" id="IPR000086">
    <property type="entry name" value="NUDIX_hydrolase_dom"/>
</dbReference>
<evidence type="ECO:0000256" key="2">
    <source>
        <dbReference type="SAM" id="MobiDB-lite"/>
    </source>
</evidence>
<feature type="region of interest" description="Disordered" evidence="2">
    <location>
        <begin position="149"/>
        <end position="169"/>
    </location>
</feature>
<keyword evidence="1" id="KW-0378">Hydrolase</keyword>
<keyword evidence="5" id="KW-1185">Reference proteome</keyword>
<dbReference type="GO" id="GO:0016787">
    <property type="term" value="F:hydrolase activity"/>
    <property type="evidence" value="ECO:0007669"/>
    <property type="project" value="UniProtKB-KW"/>
</dbReference>
<evidence type="ECO:0000259" key="3">
    <source>
        <dbReference type="PROSITE" id="PS51462"/>
    </source>
</evidence>
<name>A0A166FU78_9AGAM</name>
<dbReference type="Proteomes" id="UP000076798">
    <property type="component" value="Unassembled WGS sequence"/>
</dbReference>
<accession>A0A166FU78</accession>
<organism evidence="4 5">
    <name type="scientific">Sistotremastrum suecicum HHB10207 ss-3</name>
    <dbReference type="NCBI Taxonomy" id="1314776"/>
    <lineage>
        <taxon>Eukaryota</taxon>
        <taxon>Fungi</taxon>
        <taxon>Dikarya</taxon>
        <taxon>Basidiomycota</taxon>
        <taxon>Agaricomycotina</taxon>
        <taxon>Agaricomycetes</taxon>
        <taxon>Sistotremastrales</taxon>
        <taxon>Sistotremastraceae</taxon>
        <taxon>Sistotremastrum</taxon>
    </lineage>
</organism>
<dbReference type="InterPro" id="IPR020084">
    <property type="entry name" value="NUDIX_hydrolase_CS"/>
</dbReference>
<dbReference type="PROSITE" id="PS00893">
    <property type="entry name" value="NUDIX_BOX"/>
    <property type="match status" value="1"/>
</dbReference>
<dbReference type="Pfam" id="PF00293">
    <property type="entry name" value="NUDIX"/>
    <property type="match status" value="1"/>
</dbReference>
<evidence type="ECO:0000256" key="1">
    <source>
        <dbReference type="ARBA" id="ARBA00022801"/>
    </source>
</evidence>
<gene>
    <name evidence="4" type="ORF">SISSUDRAFT_968584</name>
</gene>
<evidence type="ECO:0000313" key="4">
    <source>
        <dbReference type="EMBL" id="KZT41002.1"/>
    </source>
</evidence>
<dbReference type="AlphaFoldDB" id="A0A166FU78"/>
<sequence length="169" mass="18963">LQLGAGCVMIQPSTGKVAIVWDTKHPEGYAFLPKGRKDVGESLEQAALREATEEARIISTFCLGCIPELRLLCPDHDVQSGYECQFLPLDIPHHCPKGSAPSRNPSHEPIYVSVIHNGPHRRGHYIDPGTEYFTFWYIAQIAADAIPRDDTRMPDEQSYRTELLSYEQA</sequence>
<dbReference type="EMBL" id="KV428025">
    <property type="protein sequence ID" value="KZT41002.1"/>
    <property type="molecule type" value="Genomic_DNA"/>
</dbReference>
<protein>
    <recommendedName>
        <fullName evidence="3">Nudix hydrolase domain-containing protein</fullName>
    </recommendedName>
</protein>